<evidence type="ECO:0000313" key="2">
    <source>
        <dbReference type="Proteomes" id="UP000193380"/>
    </source>
</evidence>
<sequence length="113" mass="12144">MSLGTLVAGVPSAAIASIPATELLTASQSSVFITNMLAAPQIVQETYVNKIITINQSPNALVVNVPDAMATLIPRALLTFSQEPVDVQAINRKTWKQEQVSSVFSSFMNRPSR</sequence>
<protein>
    <submittedName>
        <fullName evidence="1">Uncharacterized protein</fullName>
    </submittedName>
</protein>
<proteinExistence type="predicted"/>
<dbReference type="PaxDb" id="8022-A0A060Y2M6"/>
<dbReference type="STRING" id="8022.A0A060Y2M6"/>
<dbReference type="EMBL" id="FR906180">
    <property type="protein sequence ID" value="CDQ83450.1"/>
    <property type="molecule type" value="Genomic_DNA"/>
</dbReference>
<accession>A0A060Y2M6</accession>
<evidence type="ECO:0000313" key="1">
    <source>
        <dbReference type="EMBL" id="CDQ83450.1"/>
    </source>
</evidence>
<organism evidence="1 2">
    <name type="scientific">Oncorhynchus mykiss</name>
    <name type="common">Rainbow trout</name>
    <name type="synonym">Salmo gairdneri</name>
    <dbReference type="NCBI Taxonomy" id="8022"/>
    <lineage>
        <taxon>Eukaryota</taxon>
        <taxon>Metazoa</taxon>
        <taxon>Chordata</taxon>
        <taxon>Craniata</taxon>
        <taxon>Vertebrata</taxon>
        <taxon>Euteleostomi</taxon>
        <taxon>Actinopterygii</taxon>
        <taxon>Neopterygii</taxon>
        <taxon>Teleostei</taxon>
        <taxon>Protacanthopterygii</taxon>
        <taxon>Salmoniformes</taxon>
        <taxon>Salmonidae</taxon>
        <taxon>Salmoninae</taxon>
        <taxon>Oncorhynchus</taxon>
    </lineage>
</organism>
<dbReference type="AlphaFoldDB" id="A0A060Y2M6"/>
<reference evidence="1" key="1">
    <citation type="journal article" date="2014" name="Nat. Commun.">
        <title>The rainbow trout genome provides novel insights into evolution after whole-genome duplication in vertebrates.</title>
        <authorList>
            <person name="Berthelot C."/>
            <person name="Brunet F."/>
            <person name="Chalopin D."/>
            <person name="Juanchich A."/>
            <person name="Bernard M."/>
            <person name="Noel B."/>
            <person name="Bento P."/>
            <person name="Da Silva C."/>
            <person name="Labadie K."/>
            <person name="Alberti A."/>
            <person name="Aury J.M."/>
            <person name="Louis A."/>
            <person name="Dehais P."/>
            <person name="Bardou P."/>
            <person name="Montfort J."/>
            <person name="Klopp C."/>
            <person name="Cabau C."/>
            <person name="Gaspin C."/>
            <person name="Thorgaard G.H."/>
            <person name="Boussaha M."/>
            <person name="Quillet E."/>
            <person name="Guyomard R."/>
            <person name="Galiana D."/>
            <person name="Bobe J."/>
            <person name="Volff J.N."/>
            <person name="Genet C."/>
            <person name="Wincker P."/>
            <person name="Jaillon O."/>
            <person name="Roest Crollius H."/>
            <person name="Guiguen Y."/>
        </authorList>
    </citation>
    <scope>NUCLEOTIDE SEQUENCE [LARGE SCALE GENOMIC DNA]</scope>
</reference>
<reference evidence="1" key="2">
    <citation type="submission" date="2014-03" db="EMBL/GenBank/DDBJ databases">
        <authorList>
            <person name="Genoscope - CEA"/>
        </authorList>
    </citation>
    <scope>NUCLEOTIDE SEQUENCE</scope>
</reference>
<gene>
    <name evidence="1" type="ORF">GSONMT00038439001</name>
</gene>
<name>A0A060Y2M6_ONCMY</name>
<dbReference type="Proteomes" id="UP000193380">
    <property type="component" value="Unassembled WGS sequence"/>
</dbReference>